<feature type="transmembrane region" description="Helical" evidence="6">
    <location>
        <begin position="230"/>
        <end position="249"/>
    </location>
</feature>
<protein>
    <recommendedName>
        <fullName evidence="7">Major facilitator superfamily (MFS) profile domain-containing protein</fullName>
    </recommendedName>
</protein>
<dbReference type="InterPro" id="IPR011701">
    <property type="entry name" value="MFS"/>
</dbReference>
<feature type="region of interest" description="Disordered" evidence="5">
    <location>
        <begin position="1"/>
        <end position="36"/>
    </location>
</feature>
<evidence type="ECO:0000256" key="4">
    <source>
        <dbReference type="ARBA" id="ARBA00023136"/>
    </source>
</evidence>
<keyword evidence="2 6" id="KW-0812">Transmembrane</keyword>
<evidence type="ECO:0000256" key="3">
    <source>
        <dbReference type="ARBA" id="ARBA00022989"/>
    </source>
</evidence>
<proteinExistence type="predicted"/>
<evidence type="ECO:0000256" key="1">
    <source>
        <dbReference type="ARBA" id="ARBA00004141"/>
    </source>
</evidence>
<keyword evidence="3 6" id="KW-1133">Transmembrane helix</keyword>
<evidence type="ECO:0000259" key="7">
    <source>
        <dbReference type="PROSITE" id="PS50850"/>
    </source>
</evidence>
<feature type="transmembrane region" description="Helical" evidence="6">
    <location>
        <begin position="333"/>
        <end position="350"/>
    </location>
</feature>
<dbReference type="InterPro" id="IPR036259">
    <property type="entry name" value="MFS_trans_sf"/>
</dbReference>
<sequence length="503" mass="54736">MSPPAEATTSIADPIAVSQSQSQSQSESDCLETKDAASAPPELERKSLSFFLAFISLLLMVFLVSLDATTLAVAIPVITRDLAGTTLTAFWANISFTIAVVVIQPIYTSFSDIFGRKIPLYAAFVLFAVGSIVFAVANSMAGLGGGGLDVLSEVIVADITTLQERAIYIGWLSLPMALGCIAGPILGAVFSEYVSWRWIGWINLPVTGVALFLAVFFMRNMYPWGSWRTIVPLVIGALMLVGFALYERYPPDAVFPYRIFCSRTAQSTLIGSYIHGIVLYTLLQYLPLFFQAVYLESPLDSSISILPFCCVVFVFTGIAAFAVDFFRKYRWEIWTGWVFLAVGSGIFALWDRGSSSFQVIAGIGIGTIFSVPPIPMQASAAADDQGLAMGIMVAFRLFGALIGLAVGATTFSSVFAREVHGIELPLSLEVLNNPAEVVGFIPYLRTVDVDAAVRDLIRDAYMEAMKTIWYILAAFGVVGFVSSLFTEELTMETEEVGRQHFES</sequence>
<dbReference type="PANTHER" id="PTHR23501">
    <property type="entry name" value="MAJOR FACILITATOR SUPERFAMILY"/>
    <property type="match status" value="1"/>
</dbReference>
<feature type="transmembrane region" description="Helical" evidence="6">
    <location>
        <begin position="198"/>
        <end position="218"/>
    </location>
</feature>
<comment type="subcellular location">
    <subcellularLocation>
        <location evidence="1">Membrane</location>
        <topology evidence="1">Multi-pass membrane protein</topology>
    </subcellularLocation>
</comment>
<evidence type="ECO:0000256" key="6">
    <source>
        <dbReference type="SAM" id="Phobius"/>
    </source>
</evidence>
<feature type="compositionally biased region" description="Low complexity" evidence="5">
    <location>
        <begin position="18"/>
        <end position="28"/>
    </location>
</feature>
<feature type="transmembrane region" description="Helical" evidence="6">
    <location>
        <begin position="270"/>
        <end position="293"/>
    </location>
</feature>
<evidence type="ECO:0000313" key="9">
    <source>
        <dbReference type="Proteomes" id="UP000184356"/>
    </source>
</evidence>
<feature type="transmembrane region" description="Helical" evidence="6">
    <location>
        <begin position="305"/>
        <end position="326"/>
    </location>
</feature>
<evidence type="ECO:0000256" key="5">
    <source>
        <dbReference type="SAM" id="MobiDB-lite"/>
    </source>
</evidence>
<feature type="transmembrane region" description="Helical" evidence="6">
    <location>
        <begin position="467"/>
        <end position="485"/>
    </location>
</feature>
<dbReference type="GO" id="GO:0022857">
    <property type="term" value="F:transmembrane transporter activity"/>
    <property type="evidence" value="ECO:0007669"/>
    <property type="project" value="InterPro"/>
</dbReference>
<feature type="transmembrane region" description="Helical" evidence="6">
    <location>
        <begin position="50"/>
        <end position="78"/>
    </location>
</feature>
<dbReference type="RefSeq" id="XP_040696161.1">
    <property type="nucleotide sequence ID" value="XM_040851195.1"/>
</dbReference>
<dbReference type="PROSITE" id="PS50850">
    <property type="entry name" value="MFS"/>
    <property type="match status" value="1"/>
</dbReference>
<feature type="domain" description="Major facilitator superfamily (MFS) profile" evidence="7">
    <location>
        <begin position="53"/>
        <end position="491"/>
    </location>
</feature>
<dbReference type="AlphaFoldDB" id="A0A1L9SYV2"/>
<dbReference type="GeneID" id="63767268"/>
<accession>A0A1L9SYV2</accession>
<evidence type="ECO:0000256" key="2">
    <source>
        <dbReference type="ARBA" id="ARBA00022692"/>
    </source>
</evidence>
<dbReference type="EMBL" id="KV878602">
    <property type="protein sequence ID" value="OJJ52355.1"/>
    <property type="molecule type" value="Genomic_DNA"/>
</dbReference>
<dbReference type="OrthoDB" id="4139357at2759"/>
<feature type="transmembrane region" description="Helical" evidence="6">
    <location>
        <begin position="166"/>
        <end position="186"/>
    </location>
</feature>
<keyword evidence="9" id="KW-1185">Reference proteome</keyword>
<dbReference type="Gene3D" id="1.20.1250.20">
    <property type="entry name" value="MFS general substrate transporter like domains"/>
    <property type="match status" value="1"/>
</dbReference>
<dbReference type="GO" id="GO:0005886">
    <property type="term" value="C:plasma membrane"/>
    <property type="evidence" value="ECO:0007669"/>
    <property type="project" value="TreeGrafter"/>
</dbReference>
<gene>
    <name evidence="8" type="ORF">ASPSYDRAFT_83112</name>
</gene>
<dbReference type="PANTHER" id="PTHR23501:SF156">
    <property type="entry name" value="TRANSPORTER, PUTATIVE-RELATED"/>
    <property type="match status" value="1"/>
</dbReference>
<dbReference type="Proteomes" id="UP000184356">
    <property type="component" value="Unassembled WGS sequence"/>
</dbReference>
<feature type="transmembrane region" description="Helical" evidence="6">
    <location>
        <begin position="386"/>
        <end position="408"/>
    </location>
</feature>
<dbReference type="InterPro" id="IPR020846">
    <property type="entry name" value="MFS_dom"/>
</dbReference>
<feature type="transmembrane region" description="Helical" evidence="6">
    <location>
        <begin position="90"/>
        <end position="108"/>
    </location>
</feature>
<feature type="transmembrane region" description="Helical" evidence="6">
    <location>
        <begin position="356"/>
        <end position="374"/>
    </location>
</feature>
<reference evidence="9" key="1">
    <citation type="journal article" date="2017" name="Genome Biol.">
        <title>Comparative genomics reveals high biological diversity and specific adaptations in the industrially and medically important fungal genus Aspergillus.</title>
        <authorList>
            <person name="de Vries R.P."/>
            <person name="Riley R."/>
            <person name="Wiebenga A."/>
            <person name="Aguilar-Osorio G."/>
            <person name="Amillis S."/>
            <person name="Uchima C.A."/>
            <person name="Anderluh G."/>
            <person name="Asadollahi M."/>
            <person name="Askin M."/>
            <person name="Barry K."/>
            <person name="Battaglia E."/>
            <person name="Bayram O."/>
            <person name="Benocci T."/>
            <person name="Braus-Stromeyer S.A."/>
            <person name="Caldana C."/>
            <person name="Canovas D."/>
            <person name="Cerqueira G.C."/>
            <person name="Chen F."/>
            <person name="Chen W."/>
            <person name="Choi C."/>
            <person name="Clum A."/>
            <person name="Dos Santos R.A."/>
            <person name="Damasio A.R."/>
            <person name="Diallinas G."/>
            <person name="Emri T."/>
            <person name="Fekete E."/>
            <person name="Flipphi M."/>
            <person name="Freyberg S."/>
            <person name="Gallo A."/>
            <person name="Gournas C."/>
            <person name="Habgood R."/>
            <person name="Hainaut M."/>
            <person name="Harispe M.L."/>
            <person name="Henrissat B."/>
            <person name="Hilden K.S."/>
            <person name="Hope R."/>
            <person name="Hossain A."/>
            <person name="Karabika E."/>
            <person name="Karaffa L."/>
            <person name="Karanyi Z."/>
            <person name="Krasevec N."/>
            <person name="Kuo A."/>
            <person name="Kusch H."/>
            <person name="LaButti K."/>
            <person name="Lagendijk E.L."/>
            <person name="Lapidus A."/>
            <person name="Levasseur A."/>
            <person name="Lindquist E."/>
            <person name="Lipzen A."/>
            <person name="Logrieco A.F."/>
            <person name="MacCabe A."/>
            <person name="Maekelae M.R."/>
            <person name="Malavazi I."/>
            <person name="Melin P."/>
            <person name="Meyer V."/>
            <person name="Mielnichuk N."/>
            <person name="Miskei M."/>
            <person name="Molnar A.P."/>
            <person name="Mule G."/>
            <person name="Ngan C.Y."/>
            <person name="Orejas M."/>
            <person name="Orosz E."/>
            <person name="Ouedraogo J.P."/>
            <person name="Overkamp K.M."/>
            <person name="Park H.-S."/>
            <person name="Perrone G."/>
            <person name="Piumi F."/>
            <person name="Punt P.J."/>
            <person name="Ram A.F."/>
            <person name="Ramon A."/>
            <person name="Rauscher S."/>
            <person name="Record E."/>
            <person name="Riano-Pachon D.M."/>
            <person name="Robert V."/>
            <person name="Roehrig J."/>
            <person name="Ruller R."/>
            <person name="Salamov A."/>
            <person name="Salih N.S."/>
            <person name="Samson R.A."/>
            <person name="Sandor E."/>
            <person name="Sanguinetti M."/>
            <person name="Schuetze T."/>
            <person name="Sepcic K."/>
            <person name="Shelest E."/>
            <person name="Sherlock G."/>
            <person name="Sophianopoulou V."/>
            <person name="Squina F.M."/>
            <person name="Sun H."/>
            <person name="Susca A."/>
            <person name="Todd R.B."/>
            <person name="Tsang A."/>
            <person name="Unkles S.E."/>
            <person name="van de Wiele N."/>
            <person name="van Rossen-Uffink D."/>
            <person name="Oliveira J.V."/>
            <person name="Vesth T.C."/>
            <person name="Visser J."/>
            <person name="Yu J.-H."/>
            <person name="Zhou M."/>
            <person name="Andersen M.R."/>
            <person name="Archer D.B."/>
            <person name="Baker S.E."/>
            <person name="Benoit I."/>
            <person name="Brakhage A.A."/>
            <person name="Braus G.H."/>
            <person name="Fischer R."/>
            <person name="Frisvad J.C."/>
            <person name="Goldman G.H."/>
            <person name="Houbraken J."/>
            <person name="Oakley B."/>
            <person name="Pocsi I."/>
            <person name="Scazzocchio C."/>
            <person name="Seiboth B."/>
            <person name="vanKuyk P.A."/>
            <person name="Wortman J."/>
            <person name="Dyer P.S."/>
            <person name="Grigoriev I.V."/>
        </authorList>
    </citation>
    <scope>NUCLEOTIDE SEQUENCE [LARGE SCALE GENOMIC DNA]</scope>
    <source>
        <strain evidence="9">CBS 593.65</strain>
    </source>
</reference>
<feature type="transmembrane region" description="Helical" evidence="6">
    <location>
        <begin position="120"/>
        <end position="146"/>
    </location>
</feature>
<dbReference type="VEuPathDB" id="FungiDB:ASPSYDRAFT_83112"/>
<dbReference type="Pfam" id="PF07690">
    <property type="entry name" value="MFS_1"/>
    <property type="match status" value="1"/>
</dbReference>
<keyword evidence="4 6" id="KW-0472">Membrane</keyword>
<dbReference type="SUPFAM" id="SSF103473">
    <property type="entry name" value="MFS general substrate transporter"/>
    <property type="match status" value="1"/>
</dbReference>
<name>A0A1L9SYV2_9EURO</name>
<evidence type="ECO:0000313" key="8">
    <source>
        <dbReference type="EMBL" id="OJJ52355.1"/>
    </source>
</evidence>
<organism evidence="8 9">
    <name type="scientific">Aspergillus sydowii CBS 593.65</name>
    <dbReference type="NCBI Taxonomy" id="1036612"/>
    <lineage>
        <taxon>Eukaryota</taxon>
        <taxon>Fungi</taxon>
        <taxon>Dikarya</taxon>
        <taxon>Ascomycota</taxon>
        <taxon>Pezizomycotina</taxon>
        <taxon>Eurotiomycetes</taxon>
        <taxon>Eurotiomycetidae</taxon>
        <taxon>Eurotiales</taxon>
        <taxon>Aspergillaceae</taxon>
        <taxon>Aspergillus</taxon>
        <taxon>Aspergillus subgen. Nidulantes</taxon>
    </lineage>
</organism>